<feature type="transmembrane region" description="Helical" evidence="6">
    <location>
        <begin position="195"/>
        <end position="216"/>
    </location>
</feature>
<dbReference type="GO" id="GO:0005886">
    <property type="term" value="C:plasma membrane"/>
    <property type="evidence" value="ECO:0007669"/>
    <property type="project" value="UniProtKB-SubCell"/>
</dbReference>
<evidence type="ECO:0000256" key="1">
    <source>
        <dbReference type="ARBA" id="ARBA00004651"/>
    </source>
</evidence>
<feature type="transmembrane region" description="Helical" evidence="6">
    <location>
        <begin position="348"/>
        <end position="372"/>
    </location>
</feature>
<comment type="subcellular location">
    <subcellularLocation>
        <location evidence="1">Cell membrane</location>
        <topology evidence="1">Multi-pass membrane protein</topology>
    </subcellularLocation>
</comment>
<comment type="caution">
    <text evidence="7">The sequence shown here is derived from an EMBL/GenBank/DDBJ whole genome shotgun (WGS) entry which is preliminary data.</text>
</comment>
<organism evidence="7 8">
    <name type="scientific">Rhodobacter ferrooxidans</name>
    <dbReference type="NCBI Taxonomy" id="371731"/>
    <lineage>
        <taxon>Bacteria</taxon>
        <taxon>Pseudomonadati</taxon>
        <taxon>Pseudomonadota</taxon>
        <taxon>Alphaproteobacteria</taxon>
        <taxon>Rhodobacterales</taxon>
        <taxon>Rhodobacter group</taxon>
        <taxon>Rhodobacter</taxon>
    </lineage>
</organism>
<reference evidence="7 8" key="1">
    <citation type="submission" date="2009-08" db="EMBL/GenBank/DDBJ databases">
        <title>The draft genome of Rhodobacter sp. SW2.</title>
        <authorList>
            <consortium name="US DOE Joint Genome Institute (JGI-PGF)"/>
            <person name="Lucas S."/>
            <person name="Copeland A."/>
            <person name="Lapidus A."/>
            <person name="Glavina del Rio T."/>
            <person name="Tice H."/>
            <person name="Bruce D."/>
            <person name="Goodwin L."/>
            <person name="Pitluck S."/>
            <person name="Larimer F."/>
            <person name="Land M.L."/>
            <person name="Hauser L."/>
            <person name="Emerson D."/>
        </authorList>
    </citation>
    <scope>NUCLEOTIDE SEQUENCE [LARGE SCALE GENOMIC DNA]</scope>
    <source>
        <strain evidence="7 8">SW2</strain>
    </source>
</reference>
<dbReference type="InterPro" id="IPR050833">
    <property type="entry name" value="Poly_Biosynth_Transport"/>
</dbReference>
<accession>C8S375</accession>
<feature type="transmembrane region" description="Helical" evidence="6">
    <location>
        <begin position="54"/>
        <end position="78"/>
    </location>
</feature>
<feature type="transmembrane region" description="Helical" evidence="6">
    <location>
        <begin position="266"/>
        <end position="290"/>
    </location>
</feature>
<evidence type="ECO:0000256" key="3">
    <source>
        <dbReference type="ARBA" id="ARBA00022692"/>
    </source>
</evidence>
<feature type="transmembrane region" description="Helical" evidence="6">
    <location>
        <begin position="314"/>
        <end position="336"/>
    </location>
</feature>
<keyword evidence="2" id="KW-1003">Cell membrane</keyword>
<evidence type="ECO:0000313" key="8">
    <source>
        <dbReference type="Proteomes" id="UP000010121"/>
    </source>
</evidence>
<dbReference type="AlphaFoldDB" id="C8S375"/>
<gene>
    <name evidence="7" type="ORF">Rsw2DRAFT_2503</name>
</gene>
<evidence type="ECO:0000256" key="4">
    <source>
        <dbReference type="ARBA" id="ARBA00022989"/>
    </source>
</evidence>
<keyword evidence="8" id="KW-1185">Reference proteome</keyword>
<dbReference type="Pfam" id="PF01943">
    <property type="entry name" value="Polysacc_synt"/>
    <property type="match status" value="1"/>
</dbReference>
<name>C8S375_9RHOB</name>
<dbReference type="EMBL" id="ACYY01000017">
    <property type="protein sequence ID" value="EEW24557.1"/>
    <property type="molecule type" value="Genomic_DNA"/>
</dbReference>
<protein>
    <submittedName>
        <fullName evidence="7">Polysaccharide biosynthesis protein</fullName>
    </submittedName>
</protein>
<evidence type="ECO:0000256" key="6">
    <source>
        <dbReference type="SAM" id="Phobius"/>
    </source>
</evidence>
<dbReference type="PANTHER" id="PTHR30250:SF11">
    <property type="entry name" value="O-ANTIGEN TRANSPORTER-RELATED"/>
    <property type="match status" value="1"/>
</dbReference>
<dbReference type="InterPro" id="IPR002797">
    <property type="entry name" value="Polysacc_synth"/>
</dbReference>
<feature type="transmembrane region" description="Helical" evidence="6">
    <location>
        <begin position="237"/>
        <end position="260"/>
    </location>
</feature>
<dbReference type="PANTHER" id="PTHR30250">
    <property type="entry name" value="PST FAMILY PREDICTED COLANIC ACID TRANSPORTER"/>
    <property type="match status" value="1"/>
</dbReference>
<dbReference type="Proteomes" id="UP000010121">
    <property type="component" value="Unassembled WGS sequence"/>
</dbReference>
<evidence type="ECO:0000313" key="7">
    <source>
        <dbReference type="EMBL" id="EEW24557.1"/>
    </source>
</evidence>
<dbReference type="eggNOG" id="COG2244">
    <property type="taxonomic scope" value="Bacteria"/>
</dbReference>
<feature type="transmembrane region" description="Helical" evidence="6">
    <location>
        <begin position="139"/>
        <end position="159"/>
    </location>
</feature>
<feature type="transmembrane region" description="Helical" evidence="6">
    <location>
        <begin position="379"/>
        <end position="398"/>
    </location>
</feature>
<keyword evidence="4 6" id="KW-1133">Transmembrane helix</keyword>
<feature type="transmembrane region" description="Helical" evidence="6">
    <location>
        <begin position="99"/>
        <end position="119"/>
    </location>
</feature>
<evidence type="ECO:0000256" key="5">
    <source>
        <dbReference type="ARBA" id="ARBA00023136"/>
    </source>
</evidence>
<sequence>MSWIDRRLDCMDSQMRDVLTGAALAFVLRGLGAGLAFALNVVIARMLGAEGSGLYFLALSLTMILSVIARLGLDNTLLRFVAAAASRQDWGRVKGVQRLGMRVAMAAGLGLSLLCYALARPVSEGLLDLPGLATPLRWMSFSVLTYSAMSLLAESLKGLKHVRDSMLVSGVLYPLFALVLVWPSIRLFGTEGASLAYALATGLSALTGWLMWKAALAPQVEAAKPFPISEMWASCRPLWVVTVVNGAVVPWLPLLLLGYWGSAEDVGILGAATRLVTVLTFFLVAVNTVLSPKISALAQDGEFQTLGRIVRQSAFMVMLAASPVFAVFLLFGAATMSVFGPDFAQGGGVLMILTAGQLVASFLGPGGFVLALSGWESKVRTAALISAVSMIFLSLVLIPQFGMTGAALASSAGLVIDRIGGAYLTRKHLGFHSLAIPEILVKRLHAE</sequence>
<keyword evidence="5 6" id="KW-0472">Membrane</keyword>
<feature type="transmembrane region" description="Helical" evidence="6">
    <location>
        <begin position="171"/>
        <end position="189"/>
    </location>
</feature>
<dbReference type="STRING" id="371731.Rsw2DRAFT_2503"/>
<evidence type="ECO:0000256" key="2">
    <source>
        <dbReference type="ARBA" id="ARBA00022475"/>
    </source>
</evidence>
<keyword evidence="3 6" id="KW-0812">Transmembrane</keyword>
<proteinExistence type="predicted"/>